<organism evidence="1 2">
    <name type="scientific">Bacillus wiedmannii</name>
    <dbReference type="NCBI Taxonomy" id="1890302"/>
    <lineage>
        <taxon>Bacteria</taxon>
        <taxon>Bacillati</taxon>
        <taxon>Bacillota</taxon>
        <taxon>Bacilli</taxon>
        <taxon>Bacillales</taxon>
        <taxon>Bacillaceae</taxon>
        <taxon>Bacillus</taxon>
        <taxon>Bacillus cereus group</taxon>
    </lineage>
</organism>
<gene>
    <name evidence="1" type="ORF">BK730_10480</name>
</gene>
<dbReference type="InterPro" id="IPR013783">
    <property type="entry name" value="Ig-like_fold"/>
</dbReference>
<sequence>MQFLYRHSNKKTELKRRKRGDFKISPKLEELIIQLKIGNKKALYTFLHEIKSNNTPLIEQCPIDNQYKLITYIWLGDRKTENVYVFGSFPGWDLSVNQLKRLLQTDIWYQTFRTDKSFISTYYFSVNDFFENDWIKRSEQYELDRFNGNTFGEGANKASVLSIGMEVQYSSRFPSNHYPSGKIETHSFHSTILNNTRKIHIYTPHDYFHTSHPQELLIVFDGNSFIKNLSIAKTLNYTTISGFSLGGLAAFYAALQNPHVFGNVLSMSGSVHWKKGGYENQISSIDSNTSQTHFYIAAGELENKPLLTANRRLYKALKGKGYPNTYEEFQGAHDGVWWREKLFDGLKALKLKKTTL</sequence>
<dbReference type="AlphaFoldDB" id="A0A242ZEG4"/>
<evidence type="ECO:0000313" key="2">
    <source>
        <dbReference type="Proteomes" id="UP000194945"/>
    </source>
</evidence>
<dbReference type="Gene3D" id="3.40.50.1820">
    <property type="entry name" value="alpha/beta hydrolase"/>
    <property type="match status" value="2"/>
</dbReference>
<protein>
    <submittedName>
        <fullName evidence="1">Enterochelin esterase</fullName>
    </submittedName>
</protein>
<reference evidence="1 2" key="1">
    <citation type="submission" date="2016-10" db="EMBL/GenBank/DDBJ databases">
        <title>Comparative genomics of Bacillus thuringiensis reveals a path to pathogens against multiple invertebrate hosts.</title>
        <authorList>
            <person name="Zheng J."/>
            <person name="Gao Q."/>
            <person name="Liu H."/>
            <person name="Peng D."/>
            <person name="Ruan L."/>
            <person name="Sun M."/>
        </authorList>
    </citation>
    <scope>NUCLEOTIDE SEQUENCE [LARGE SCALE GENOMIC DNA]</scope>
    <source>
        <strain evidence="1">BGSC 4BK1</strain>
    </source>
</reference>
<dbReference type="SUPFAM" id="SSF81296">
    <property type="entry name" value="E set domains"/>
    <property type="match status" value="1"/>
</dbReference>
<proteinExistence type="predicted"/>
<dbReference type="Gene3D" id="2.60.40.10">
    <property type="entry name" value="Immunoglobulins"/>
    <property type="match status" value="1"/>
</dbReference>
<evidence type="ECO:0000313" key="1">
    <source>
        <dbReference type="EMBL" id="OTX90850.1"/>
    </source>
</evidence>
<dbReference type="InterPro" id="IPR014756">
    <property type="entry name" value="Ig_E-set"/>
</dbReference>
<dbReference type="Pfam" id="PF00756">
    <property type="entry name" value="Esterase"/>
    <property type="match status" value="1"/>
</dbReference>
<dbReference type="PANTHER" id="PTHR48098:SF3">
    <property type="entry name" value="IRON(III) ENTEROBACTIN ESTERASE"/>
    <property type="match status" value="1"/>
</dbReference>
<dbReference type="InterPro" id="IPR050583">
    <property type="entry name" value="Mycobacterial_A85_antigen"/>
</dbReference>
<dbReference type="Proteomes" id="UP000194945">
    <property type="component" value="Unassembled WGS sequence"/>
</dbReference>
<dbReference type="EMBL" id="NFDE01000042">
    <property type="protein sequence ID" value="OTX90850.1"/>
    <property type="molecule type" value="Genomic_DNA"/>
</dbReference>
<name>A0A242ZEG4_9BACI</name>
<dbReference type="InterPro" id="IPR029058">
    <property type="entry name" value="AB_hydrolase_fold"/>
</dbReference>
<accession>A0A242ZEG4</accession>
<dbReference type="PANTHER" id="PTHR48098">
    <property type="entry name" value="ENTEROCHELIN ESTERASE-RELATED"/>
    <property type="match status" value="1"/>
</dbReference>
<dbReference type="SUPFAM" id="SSF53474">
    <property type="entry name" value="alpha/beta-Hydrolases"/>
    <property type="match status" value="1"/>
</dbReference>
<comment type="caution">
    <text evidence="1">The sequence shown here is derived from an EMBL/GenBank/DDBJ whole genome shotgun (WGS) entry which is preliminary data.</text>
</comment>
<dbReference type="InterPro" id="IPR000801">
    <property type="entry name" value="Esterase-like"/>
</dbReference>